<sequence length="52" mass="5728">MFAKNKRAKIGAFSLISLGLLGACDNDSTNKNDEGPEDINVEEQNMEQEVDK</sequence>
<accession>A0ABR8R954</accession>
<evidence type="ECO:0000256" key="1">
    <source>
        <dbReference type="SAM" id="MobiDB-lite"/>
    </source>
</evidence>
<feature type="region of interest" description="Disordered" evidence="1">
    <location>
        <begin position="26"/>
        <end position="52"/>
    </location>
</feature>
<organism evidence="2 3">
    <name type="scientific">Psychrobacillus faecigallinarum</name>
    <dbReference type="NCBI Taxonomy" id="2762235"/>
    <lineage>
        <taxon>Bacteria</taxon>
        <taxon>Bacillati</taxon>
        <taxon>Bacillota</taxon>
        <taxon>Bacilli</taxon>
        <taxon>Bacillales</taxon>
        <taxon>Bacillaceae</taxon>
        <taxon>Psychrobacillus</taxon>
    </lineage>
</organism>
<dbReference type="PROSITE" id="PS51257">
    <property type="entry name" value="PROKAR_LIPOPROTEIN"/>
    <property type="match status" value="1"/>
</dbReference>
<reference evidence="2 3" key="1">
    <citation type="submission" date="2020-08" db="EMBL/GenBank/DDBJ databases">
        <title>A Genomic Blueprint of the Chicken Gut Microbiome.</title>
        <authorList>
            <person name="Gilroy R."/>
            <person name="Ravi A."/>
            <person name="Getino M."/>
            <person name="Pursley I."/>
            <person name="Horton D.L."/>
            <person name="Alikhan N.-F."/>
            <person name="Baker D."/>
            <person name="Gharbi K."/>
            <person name="Hall N."/>
            <person name="Watson M."/>
            <person name="Adriaenssens E.M."/>
            <person name="Foster-Nyarko E."/>
            <person name="Jarju S."/>
            <person name="Secka A."/>
            <person name="Antonio M."/>
            <person name="Oren A."/>
            <person name="Chaudhuri R."/>
            <person name="La Ragione R.M."/>
            <person name="Hildebrand F."/>
            <person name="Pallen M.J."/>
        </authorList>
    </citation>
    <scope>NUCLEOTIDE SEQUENCE [LARGE SCALE GENOMIC DNA]</scope>
    <source>
        <strain evidence="2 3">Sa2BUA9</strain>
    </source>
</reference>
<evidence type="ECO:0000313" key="3">
    <source>
        <dbReference type="Proteomes" id="UP000640786"/>
    </source>
</evidence>
<keyword evidence="3" id="KW-1185">Reference proteome</keyword>
<dbReference type="RefSeq" id="WP_154311746.1">
    <property type="nucleotide sequence ID" value="NZ_JACSQO010000003.1"/>
</dbReference>
<gene>
    <name evidence="2" type="ORF">H9650_08695</name>
</gene>
<dbReference type="Proteomes" id="UP000640786">
    <property type="component" value="Unassembled WGS sequence"/>
</dbReference>
<comment type="caution">
    <text evidence="2">The sequence shown here is derived from an EMBL/GenBank/DDBJ whole genome shotgun (WGS) entry which is preliminary data.</text>
</comment>
<evidence type="ECO:0000313" key="2">
    <source>
        <dbReference type="EMBL" id="MBD7944195.1"/>
    </source>
</evidence>
<protein>
    <recommendedName>
        <fullName evidence="4">Lipoprotein</fullName>
    </recommendedName>
</protein>
<name>A0ABR8R954_9BACI</name>
<feature type="compositionally biased region" description="Acidic residues" evidence="1">
    <location>
        <begin position="35"/>
        <end position="52"/>
    </location>
</feature>
<dbReference type="EMBL" id="JACSQO010000003">
    <property type="protein sequence ID" value="MBD7944195.1"/>
    <property type="molecule type" value="Genomic_DNA"/>
</dbReference>
<proteinExistence type="predicted"/>
<evidence type="ECO:0008006" key="4">
    <source>
        <dbReference type="Google" id="ProtNLM"/>
    </source>
</evidence>